<accession>A0A6M2D4J9</accession>
<dbReference type="Pfam" id="PF01757">
    <property type="entry name" value="Acyl_transf_3"/>
    <property type="match status" value="1"/>
</dbReference>
<dbReference type="PANTHER" id="PTHR11161:SF0">
    <property type="entry name" value="O-ACYLTRANSFERASE LIKE PROTEIN"/>
    <property type="match status" value="1"/>
</dbReference>
<feature type="transmembrane region" description="Helical" evidence="1">
    <location>
        <begin position="459"/>
        <end position="483"/>
    </location>
</feature>
<feature type="transmembrane region" description="Helical" evidence="1">
    <location>
        <begin position="86"/>
        <end position="106"/>
    </location>
</feature>
<sequence length="594" mass="67579">MTVRITKRYAKNLVKKFNTIGDLEGRFDLYALPDKIRGRDYAFLLGICGPSTCSQGDFTSLIHAAASTYALNTTVKGCRIRKPVTVAPFQAVSISIFGFILALVVAGTSADLLARRTRRCEETNKYGIPMEILLAFSARRNAQRLMSARCRAETKPLQFINGMKTLMCFWVILGHTYIIMQMEYYHSLRRLLEIMDQLHFQIVLGTTLSVSTFFFMSGFLLMFMMQDKRSVASQKNPLMVHFMGTFRRYVRLIFPALAVLLAASLIPLMLEGPADNLMFFDQINVCHKTWWALPLLVNNFKRIEETCLIHLWYISVDMQVIIFVALPLAIIMIHRPRITFFLGAVLGIIGCVLTGYLTYKWDLLFSLTPGTADIGKVLDTAEYIHFKPFAHVPSYVSGMFCGYLTVRYRNAQISKLMQGCAWFASVVLSVIVIYVPTPWNRGYMPTKMVTALYAGLHRVVWSLPFWWLHYACVTGRGGSLNAFLSSRVFQVLGRLVYGTYLVHFPLLLVRIGIIKTPLQAEEFFQTLEFIGISVLSMTLALLLNITCESPIDSLDRMVFRSFDNRILKELNNSTAVKKPPLPEIIENNHEKSRL</sequence>
<feature type="domain" description="Acyltransferase 3" evidence="2">
    <location>
        <begin position="158"/>
        <end position="543"/>
    </location>
</feature>
<protein>
    <submittedName>
        <fullName evidence="3">Putative mucin 2</fullName>
    </submittedName>
</protein>
<keyword evidence="1" id="KW-0812">Transmembrane</keyword>
<dbReference type="InterPro" id="IPR052728">
    <property type="entry name" value="O2_lipid_transport_reg"/>
</dbReference>
<reference evidence="3" key="1">
    <citation type="submission" date="2019-09" db="EMBL/GenBank/DDBJ databases">
        <title>Organ-specific transcriptomic study of the physiology of the cattle tick, Rhipicephalus microplus.</title>
        <authorList>
            <person name="Tirloni L."/>
            <person name="Braz G."/>
            <person name="Gandara A.C.P."/>
            <person name="Sabadin G.A."/>
            <person name="da Silva R.M."/>
            <person name="Guizzo M.G."/>
            <person name="Machado J.A."/>
            <person name="Costa E.P."/>
            <person name="Gomes H.F."/>
            <person name="Moraes J."/>
            <person name="Mota M.B.S."/>
            <person name="Mesquita R.D."/>
            <person name="Alvarenga P.H."/>
            <person name="Alves F."/>
            <person name="Seixas A."/>
            <person name="da Fonseca R.N."/>
            <person name="Fogaca A."/>
            <person name="Logullo C."/>
            <person name="Tanaka A."/>
            <person name="Daffre S."/>
            <person name="Termignoni C."/>
            <person name="Vaz I.S.Jr."/>
            <person name="Oliveira P.L."/>
            <person name="Ribeiro J.M."/>
        </authorList>
    </citation>
    <scope>NUCLEOTIDE SEQUENCE</scope>
    <source>
        <strain evidence="3">Porto Alegre</strain>
    </source>
</reference>
<feature type="transmembrane region" description="Helical" evidence="1">
    <location>
        <begin position="420"/>
        <end position="439"/>
    </location>
</feature>
<dbReference type="OrthoDB" id="6488511at2759"/>
<name>A0A6M2D4J9_RHIMP</name>
<dbReference type="InterPro" id="IPR002656">
    <property type="entry name" value="Acyl_transf_3_dom"/>
</dbReference>
<feature type="transmembrane region" description="Helical" evidence="1">
    <location>
        <begin position="495"/>
        <end position="514"/>
    </location>
</feature>
<feature type="transmembrane region" description="Helical" evidence="1">
    <location>
        <begin position="163"/>
        <end position="180"/>
    </location>
</feature>
<dbReference type="PANTHER" id="PTHR11161">
    <property type="entry name" value="O-ACYLTRANSFERASE"/>
    <property type="match status" value="1"/>
</dbReference>
<dbReference type="GO" id="GO:0016747">
    <property type="term" value="F:acyltransferase activity, transferring groups other than amino-acyl groups"/>
    <property type="evidence" value="ECO:0007669"/>
    <property type="project" value="InterPro"/>
</dbReference>
<feature type="transmembrane region" description="Helical" evidence="1">
    <location>
        <begin position="249"/>
        <end position="270"/>
    </location>
</feature>
<proteinExistence type="predicted"/>
<dbReference type="VEuPathDB" id="VectorBase:LOC119161371"/>
<dbReference type="AlphaFoldDB" id="A0A6M2D4J9"/>
<evidence type="ECO:0000313" key="3">
    <source>
        <dbReference type="EMBL" id="NOV41059.1"/>
    </source>
</evidence>
<keyword evidence="1" id="KW-0472">Membrane</keyword>
<dbReference type="EMBL" id="GHWJ01008322">
    <property type="protein sequence ID" value="NOV41059.1"/>
    <property type="molecule type" value="Transcribed_RNA"/>
</dbReference>
<feature type="transmembrane region" description="Helical" evidence="1">
    <location>
        <begin position="200"/>
        <end position="225"/>
    </location>
</feature>
<keyword evidence="1" id="KW-1133">Transmembrane helix</keyword>
<feature type="transmembrane region" description="Helical" evidence="1">
    <location>
        <begin position="311"/>
        <end position="333"/>
    </location>
</feature>
<evidence type="ECO:0000256" key="1">
    <source>
        <dbReference type="SAM" id="Phobius"/>
    </source>
</evidence>
<feature type="transmembrane region" description="Helical" evidence="1">
    <location>
        <begin position="340"/>
        <end position="359"/>
    </location>
</feature>
<evidence type="ECO:0000259" key="2">
    <source>
        <dbReference type="Pfam" id="PF01757"/>
    </source>
</evidence>
<feature type="transmembrane region" description="Helical" evidence="1">
    <location>
        <begin position="389"/>
        <end position="408"/>
    </location>
</feature>
<organism evidence="3">
    <name type="scientific">Rhipicephalus microplus</name>
    <name type="common">Cattle tick</name>
    <name type="synonym">Boophilus microplus</name>
    <dbReference type="NCBI Taxonomy" id="6941"/>
    <lineage>
        <taxon>Eukaryota</taxon>
        <taxon>Metazoa</taxon>
        <taxon>Ecdysozoa</taxon>
        <taxon>Arthropoda</taxon>
        <taxon>Chelicerata</taxon>
        <taxon>Arachnida</taxon>
        <taxon>Acari</taxon>
        <taxon>Parasitiformes</taxon>
        <taxon>Ixodida</taxon>
        <taxon>Ixodoidea</taxon>
        <taxon>Ixodidae</taxon>
        <taxon>Rhipicephalinae</taxon>
        <taxon>Rhipicephalus</taxon>
        <taxon>Boophilus</taxon>
    </lineage>
</organism>
<feature type="transmembrane region" description="Helical" evidence="1">
    <location>
        <begin position="526"/>
        <end position="547"/>
    </location>
</feature>